<dbReference type="PRINTS" id="PR00364">
    <property type="entry name" value="DISEASERSIST"/>
</dbReference>
<gene>
    <name evidence="4" type="ORF">ISP13_14115</name>
</gene>
<accession>A0ABW8IXC9</accession>
<dbReference type="SMART" id="SM00862">
    <property type="entry name" value="Trans_reg_C"/>
    <property type="match status" value="1"/>
</dbReference>
<evidence type="ECO:0000313" key="5">
    <source>
        <dbReference type="Proteomes" id="UP001620405"/>
    </source>
</evidence>
<dbReference type="InterPro" id="IPR001867">
    <property type="entry name" value="OmpR/PhoB-type_DNA-bd"/>
</dbReference>
<evidence type="ECO:0000259" key="3">
    <source>
        <dbReference type="PROSITE" id="PS51755"/>
    </source>
</evidence>
<organism evidence="4 5">
    <name type="scientific">Dyella lipolytica</name>
    <dbReference type="NCBI Taxonomy" id="1867835"/>
    <lineage>
        <taxon>Bacteria</taxon>
        <taxon>Pseudomonadati</taxon>
        <taxon>Pseudomonadota</taxon>
        <taxon>Gammaproteobacteria</taxon>
        <taxon>Lysobacterales</taxon>
        <taxon>Rhodanobacteraceae</taxon>
        <taxon>Dyella</taxon>
    </lineage>
</organism>
<dbReference type="CDD" id="cd00383">
    <property type="entry name" value="trans_reg_C"/>
    <property type="match status" value="1"/>
</dbReference>
<dbReference type="Gene3D" id="1.25.40.10">
    <property type="entry name" value="Tetratricopeptide repeat domain"/>
    <property type="match status" value="1"/>
</dbReference>
<dbReference type="PANTHER" id="PTHR47691:SF3">
    <property type="entry name" value="HTH-TYPE TRANSCRIPTIONAL REGULATOR RV0890C-RELATED"/>
    <property type="match status" value="1"/>
</dbReference>
<evidence type="ECO:0000256" key="2">
    <source>
        <dbReference type="PROSITE-ProRule" id="PRU01091"/>
    </source>
</evidence>
<dbReference type="PANTHER" id="PTHR47691">
    <property type="entry name" value="REGULATOR-RELATED"/>
    <property type="match status" value="1"/>
</dbReference>
<proteinExistence type="predicted"/>
<dbReference type="SUPFAM" id="SSF48452">
    <property type="entry name" value="TPR-like"/>
    <property type="match status" value="1"/>
</dbReference>
<keyword evidence="1 2" id="KW-0238">DNA-binding</keyword>
<protein>
    <submittedName>
        <fullName evidence="4">Winged helix-turn-helix domain-containing protein</fullName>
    </submittedName>
</protein>
<dbReference type="Pfam" id="PF25872">
    <property type="entry name" value="HTH_77"/>
    <property type="match status" value="1"/>
</dbReference>
<feature type="domain" description="OmpR/PhoB-type" evidence="3">
    <location>
        <begin position="9"/>
        <end position="105"/>
    </location>
</feature>
<feature type="DNA-binding region" description="OmpR/PhoB-type" evidence="2">
    <location>
        <begin position="9"/>
        <end position="105"/>
    </location>
</feature>
<comment type="caution">
    <text evidence="4">The sequence shown here is derived from an EMBL/GenBank/DDBJ whole genome shotgun (WGS) entry which is preliminary data.</text>
</comment>
<dbReference type="Gene3D" id="3.40.50.300">
    <property type="entry name" value="P-loop containing nucleotide triphosphate hydrolases"/>
    <property type="match status" value="1"/>
</dbReference>
<sequence length="941" mass="103830">MASETQWVNGDISFGPFRLSRLEERLECNGNPVHIGALAFQILTHLVEHSGEVVSKQALMDVAWPNLSVDERNLFFHIHILRKALGDGGDRYILSVPRKGYCFVGPITRHDDTHSNSRLTIFPIGPPRAIPRPLPLIGRALSIEEIVVLLSSHRVVSVTGPGGMGKTSVAITVSRQLASTFRDGACFVELGPVEDQARVAEAFAIALGLPVKKTHPLDDILHFVELKEMLILVDGCEHVIDESAELIQAIVSGSVGVRILSTSREALRIEGEWVFQLPPLTSAPIGKGLSASAIASYPAIQLFVERAEMAMNAALSDRDIDLLVPISNKLDGLPLAIELAASQVSAIGLEKLADALGEPAVLEWARKGIVPPGHQTLSAMLDWSCQRLTDQEHCMLLHLSVFRGSFEFDAAILMMQETMDGTEAAIVLSQLAAKSLLHVDRTEVVVRYRLLDTTKAYARFKLMGSGDYADACRKHARLYVAALAGLQDPNSDRLLLKALAGQIEDITAAISWGFQSDGDISLAVDLVVGSIPVWQFLHLLQDRKVYIEKALAHLDQVNVSVDVELTLRCSLAFTIMLISGFTEEFTVAWWRVHDVAEATQRVDMQIVALLRLWSQQVLLSDAQKADDFSNKFQRLAQTSEGALWTGIADWYRGYLRYQSGDFLGARIFLERAASESRPSSIDIQQKVYGYDCRVSAMSHLSNTILLLGDVGRATEVAKQAVELGLSEADDVSICSALSVATHNLILIGNIEEAESLAREFLKQAEERALGNFYSLAHAYTGLLKLWTGDRGGLKQVDDSLVHMTNLGYPAWVRAFTVERLHVLIEQDLVRTTGMGAAELSTSEADLWGWYLAEAIRLNGRLAQINGDILEAERLFLAALEVARSQSSPFWELRAANDLVQLWSYDKRIHSGRVLLEDICSKFSSDKPTKDLIRAKYLLRNF</sequence>
<dbReference type="Proteomes" id="UP001620405">
    <property type="component" value="Unassembled WGS sequence"/>
</dbReference>
<dbReference type="SUPFAM" id="SSF52540">
    <property type="entry name" value="P-loop containing nucleoside triphosphate hydrolases"/>
    <property type="match status" value="1"/>
</dbReference>
<dbReference type="PROSITE" id="PS51755">
    <property type="entry name" value="OMPR_PHOB"/>
    <property type="match status" value="1"/>
</dbReference>
<dbReference type="EMBL" id="JADIKG010000013">
    <property type="protein sequence ID" value="MFK2874675.1"/>
    <property type="molecule type" value="Genomic_DNA"/>
</dbReference>
<dbReference type="InterPro" id="IPR027417">
    <property type="entry name" value="P-loop_NTPase"/>
</dbReference>
<dbReference type="Gene3D" id="1.10.10.10">
    <property type="entry name" value="Winged helix-like DNA-binding domain superfamily/Winged helix DNA-binding domain"/>
    <property type="match status" value="1"/>
</dbReference>
<dbReference type="SUPFAM" id="SSF46894">
    <property type="entry name" value="C-terminal effector domain of the bipartite response regulators"/>
    <property type="match status" value="1"/>
</dbReference>
<dbReference type="InterPro" id="IPR058852">
    <property type="entry name" value="HTH_77"/>
</dbReference>
<keyword evidence="5" id="KW-1185">Reference proteome</keyword>
<dbReference type="InterPro" id="IPR036388">
    <property type="entry name" value="WH-like_DNA-bd_sf"/>
</dbReference>
<reference evidence="4 5" key="1">
    <citation type="submission" date="2020-10" db="EMBL/GenBank/DDBJ databases">
        <title>Phylogeny of dyella-like bacteria.</title>
        <authorList>
            <person name="Fu J."/>
        </authorList>
    </citation>
    <scope>NUCLEOTIDE SEQUENCE [LARGE SCALE GENOMIC DNA]</scope>
    <source>
        <strain evidence="4 5">DHOB07</strain>
    </source>
</reference>
<evidence type="ECO:0000313" key="4">
    <source>
        <dbReference type="EMBL" id="MFK2874675.1"/>
    </source>
</evidence>
<dbReference type="Pfam" id="PF00486">
    <property type="entry name" value="Trans_reg_C"/>
    <property type="match status" value="1"/>
</dbReference>
<dbReference type="InterPro" id="IPR011990">
    <property type="entry name" value="TPR-like_helical_dom_sf"/>
</dbReference>
<name>A0ABW8IXC9_9GAMM</name>
<dbReference type="InterPro" id="IPR016032">
    <property type="entry name" value="Sig_transdc_resp-reg_C-effctor"/>
</dbReference>
<evidence type="ECO:0000256" key="1">
    <source>
        <dbReference type="ARBA" id="ARBA00023125"/>
    </source>
</evidence>